<protein>
    <recommendedName>
        <fullName evidence="2">Large ribosomal subunit protein uL10m</fullName>
    </recommendedName>
    <alternativeName>
        <fullName evidence="3">39S ribosomal protein L10, mitochondrial</fullName>
    </alternativeName>
</protein>
<evidence type="ECO:0000313" key="4">
    <source>
        <dbReference type="EMBL" id="TRY61765.1"/>
    </source>
</evidence>
<proteinExistence type="inferred from homology"/>
<evidence type="ECO:0000256" key="3">
    <source>
        <dbReference type="ARBA" id="ARBA00035716"/>
    </source>
</evidence>
<evidence type="ECO:0000256" key="1">
    <source>
        <dbReference type="ARBA" id="ARBA00008889"/>
    </source>
</evidence>
<evidence type="ECO:0000256" key="2">
    <source>
        <dbReference type="ARBA" id="ARBA00035707"/>
    </source>
</evidence>
<comment type="similarity">
    <text evidence="1">Belongs to the universal ribosomal protein uL10 family.</text>
</comment>
<dbReference type="InterPro" id="IPR047865">
    <property type="entry name" value="Ribosomal_uL10_bac_type"/>
</dbReference>
<accession>A0A553N8L7</accession>
<comment type="caution">
    <text evidence="4">The sequence shown here is derived from an EMBL/GenBank/DDBJ whole genome shotgun (WGS) entry which is preliminary data.</text>
</comment>
<gene>
    <name evidence="4" type="ORF">TCAL_01800</name>
</gene>
<dbReference type="InterPro" id="IPR043141">
    <property type="entry name" value="Ribosomal_uL10-like_sf"/>
</dbReference>
<organism evidence="4 5">
    <name type="scientific">Tigriopus californicus</name>
    <name type="common">Marine copepod</name>
    <dbReference type="NCBI Taxonomy" id="6832"/>
    <lineage>
        <taxon>Eukaryota</taxon>
        <taxon>Metazoa</taxon>
        <taxon>Ecdysozoa</taxon>
        <taxon>Arthropoda</taxon>
        <taxon>Crustacea</taxon>
        <taxon>Multicrustacea</taxon>
        <taxon>Hexanauplia</taxon>
        <taxon>Copepoda</taxon>
        <taxon>Harpacticoida</taxon>
        <taxon>Harpacticidae</taxon>
        <taxon>Tigriopus</taxon>
    </lineage>
</organism>
<dbReference type="Gene3D" id="3.30.70.1730">
    <property type="match status" value="1"/>
</dbReference>
<dbReference type="SUPFAM" id="SSF160369">
    <property type="entry name" value="Ribosomal protein L10-like"/>
    <property type="match status" value="1"/>
</dbReference>
<keyword evidence="5" id="KW-1185">Reference proteome</keyword>
<evidence type="ECO:0000313" key="5">
    <source>
        <dbReference type="Proteomes" id="UP000318571"/>
    </source>
</evidence>
<dbReference type="AlphaFoldDB" id="A0A553N8L7"/>
<name>A0A553N8L7_TIGCA</name>
<dbReference type="Proteomes" id="UP000318571">
    <property type="component" value="Chromosome 8"/>
</dbReference>
<dbReference type="PANTHER" id="PTHR11560">
    <property type="entry name" value="39S RIBOSOMAL PROTEIN L10, MITOCHONDRIAL"/>
    <property type="match status" value="1"/>
</dbReference>
<dbReference type="EMBL" id="VCGU01000459">
    <property type="protein sequence ID" value="TRY61765.1"/>
    <property type="molecule type" value="Genomic_DNA"/>
</dbReference>
<sequence length="262" mass="29738">MLVGPGPAIARRLAGVRRWPGLASLSTGRVRCSERPNIQKPQHPAFDRLKLLALSAPSHPHPHPTTATLNQACPLEREMQELMVKEQPSPLEVLYGEELRQWMERSRMVGLYHANVMTYYPARAAFQNARRLGMELKQYNLQSGLAGLTDTRWENLLHFWYTNVSNQYLTFGHELHPKQLLTFEKKSPFLFLIGAVIEGRILDRGQVQELTALPPLDALRGELCSILQMPARKTSSLVGRHSQVLSQHLEQYMKDQSGSDDP</sequence>
<dbReference type="OrthoDB" id="360689at2759"/>
<reference evidence="4 5" key="1">
    <citation type="journal article" date="2018" name="Nat. Ecol. Evol.">
        <title>Genomic signatures of mitonuclear coevolution across populations of Tigriopus californicus.</title>
        <authorList>
            <person name="Barreto F.S."/>
            <person name="Watson E.T."/>
            <person name="Lima T.G."/>
            <person name="Willett C.S."/>
            <person name="Edmands S."/>
            <person name="Li W."/>
            <person name="Burton R.S."/>
        </authorList>
    </citation>
    <scope>NUCLEOTIDE SEQUENCE [LARGE SCALE GENOMIC DNA]</scope>
    <source>
        <strain evidence="4 5">San Diego</strain>
    </source>
</reference>
<dbReference type="STRING" id="6832.A0A553N8L7"/>